<dbReference type="GO" id="GO:0016020">
    <property type="term" value="C:membrane"/>
    <property type="evidence" value="ECO:0007669"/>
    <property type="project" value="UniProtKB-SubCell"/>
</dbReference>
<keyword evidence="10" id="KW-1185">Reference proteome</keyword>
<sequence length="353" mass="39292">MACFILFEIGSTTLFQMAADAGQDAWLSMLIGSAVGFMLLLLYLWIHKMNPNRSLYELCIHFLGKWIGKGVGFMLVFYFAYESSRNLRDLGELAAFALLNRTPLAVLMLIGILVVGNSVRYGPHIVFLVCLALLPTVILSYLLLIFMIIGKGMVHLEFMQPVLENGLGPVISAALPETVSFPFGQSLLFLVFFPLVKKGKSLGKAMMISYICTAIGLTIINQINILVMGPALTKVIMFPLLQVVQLIEAAEVFERMDVLFVIVLFVGLGVKILMFYIGAVTGLAQITKIGYRKWVIPTGLLIFAASFASPNFSHHLWLGIDVVVNRVDPYFQFGMPLVLLSVMLLRRKKRMQK</sequence>
<keyword evidence="6 8" id="KW-1133">Transmembrane helix</keyword>
<dbReference type="AlphaFoldDB" id="A0A5D0D0P7"/>
<accession>A0A5D0D0P7</accession>
<feature type="transmembrane region" description="Helical" evidence="8">
    <location>
        <begin position="126"/>
        <end position="150"/>
    </location>
</feature>
<dbReference type="OrthoDB" id="2840438at2"/>
<evidence type="ECO:0000256" key="4">
    <source>
        <dbReference type="ARBA" id="ARBA00022544"/>
    </source>
</evidence>
<feature type="transmembrane region" description="Helical" evidence="8">
    <location>
        <begin position="208"/>
        <end position="232"/>
    </location>
</feature>
<dbReference type="Proteomes" id="UP000325218">
    <property type="component" value="Unassembled WGS sequence"/>
</dbReference>
<organism evidence="9 10">
    <name type="scientific">Paenibacillus faecis</name>
    <dbReference type="NCBI Taxonomy" id="862114"/>
    <lineage>
        <taxon>Bacteria</taxon>
        <taxon>Bacillati</taxon>
        <taxon>Bacillota</taxon>
        <taxon>Bacilli</taxon>
        <taxon>Bacillales</taxon>
        <taxon>Paenibacillaceae</taxon>
        <taxon>Paenibacillus</taxon>
    </lineage>
</organism>
<feature type="transmembrane region" description="Helical" evidence="8">
    <location>
        <begin position="93"/>
        <end position="114"/>
    </location>
</feature>
<evidence type="ECO:0000256" key="3">
    <source>
        <dbReference type="ARBA" id="ARBA00022448"/>
    </source>
</evidence>
<name>A0A5D0D0P7_9BACL</name>
<feature type="transmembrane region" description="Helical" evidence="8">
    <location>
        <begin position="258"/>
        <end position="279"/>
    </location>
</feature>
<dbReference type="GO" id="GO:0009847">
    <property type="term" value="P:spore germination"/>
    <property type="evidence" value="ECO:0007669"/>
    <property type="project" value="InterPro"/>
</dbReference>
<gene>
    <name evidence="9" type="ORF">FRY98_00130</name>
</gene>
<feature type="transmembrane region" description="Helical" evidence="8">
    <location>
        <begin position="25"/>
        <end position="46"/>
    </location>
</feature>
<evidence type="ECO:0000256" key="7">
    <source>
        <dbReference type="ARBA" id="ARBA00023136"/>
    </source>
</evidence>
<evidence type="ECO:0000256" key="1">
    <source>
        <dbReference type="ARBA" id="ARBA00004141"/>
    </source>
</evidence>
<dbReference type="Pfam" id="PF03845">
    <property type="entry name" value="Spore_permease"/>
    <property type="match status" value="1"/>
</dbReference>
<dbReference type="NCBIfam" id="TIGR00912">
    <property type="entry name" value="2A0309"/>
    <property type="match status" value="1"/>
</dbReference>
<evidence type="ECO:0000256" key="2">
    <source>
        <dbReference type="ARBA" id="ARBA00007998"/>
    </source>
</evidence>
<evidence type="ECO:0000256" key="5">
    <source>
        <dbReference type="ARBA" id="ARBA00022692"/>
    </source>
</evidence>
<feature type="transmembrane region" description="Helical" evidence="8">
    <location>
        <begin position="170"/>
        <end position="196"/>
    </location>
</feature>
<keyword evidence="5 8" id="KW-0812">Transmembrane</keyword>
<keyword evidence="7 8" id="KW-0472">Membrane</keyword>
<dbReference type="EMBL" id="VSDO01000001">
    <property type="protein sequence ID" value="TYA15523.1"/>
    <property type="molecule type" value="Genomic_DNA"/>
</dbReference>
<dbReference type="PANTHER" id="PTHR34975">
    <property type="entry name" value="SPORE GERMINATION PROTEIN A2"/>
    <property type="match status" value="1"/>
</dbReference>
<comment type="caution">
    <text evidence="9">The sequence shown here is derived from an EMBL/GenBank/DDBJ whole genome shotgun (WGS) entry which is preliminary data.</text>
</comment>
<evidence type="ECO:0000256" key="8">
    <source>
        <dbReference type="SAM" id="Phobius"/>
    </source>
</evidence>
<evidence type="ECO:0000256" key="6">
    <source>
        <dbReference type="ARBA" id="ARBA00022989"/>
    </source>
</evidence>
<comment type="similarity">
    <text evidence="2">Belongs to the amino acid-polyamine-organocation (APC) superfamily. Spore germination protein (SGP) (TC 2.A.3.9) family.</text>
</comment>
<dbReference type="InterPro" id="IPR004761">
    <property type="entry name" value="Spore_GerAB"/>
</dbReference>
<evidence type="ECO:0000313" key="10">
    <source>
        <dbReference type="Proteomes" id="UP000325218"/>
    </source>
</evidence>
<feature type="transmembrane region" description="Helical" evidence="8">
    <location>
        <begin position="291"/>
        <end position="309"/>
    </location>
</feature>
<proteinExistence type="inferred from homology"/>
<keyword evidence="3" id="KW-0813">Transport</keyword>
<comment type="subcellular location">
    <subcellularLocation>
        <location evidence="1">Membrane</location>
        <topology evidence="1">Multi-pass membrane protein</topology>
    </subcellularLocation>
</comment>
<feature type="transmembrane region" description="Helical" evidence="8">
    <location>
        <begin position="329"/>
        <end position="345"/>
    </location>
</feature>
<reference evidence="9 10" key="1">
    <citation type="submission" date="2019-08" db="EMBL/GenBank/DDBJ databases">
        <title>Genome sequencing of Paenibacillus faecis DSM 23593(T).</title>
        <authorList>
            <person name="Kook J.-K."/>
            <person name="Park S.-N."/>
            <person name="Lim Y.K."/>
        </authorList>
    </citation>
    <scope>NUCLEOTIDE SEQUENCE [LARGE SCALE GENOMIC DNA]</scope>
    <source>
        <strain evidence="9 10">DSM 23593</strain>
    </source>
</reference>
<evidence type="ECO:0000313" key="9">
    <source>
        <dbReference type="EMBL" id="TYA15523.1"/>
    </source>
</evidence>
<protein>
    <submittedName>
        <fullName evidence="9">GerAB/ArcD/ProY family transporter</fullName>
    </submittedName>
</protein>
<feature type="transmembrane region" description="Helical" evidence="8">
    <location>
        <begin position="58"/>
        <end position="81"/>
    </location>
</feature>
<keyword evidence="4" id="KW-0309">Germination</keyword>
<dbReference type="PANTHER" id="PTHR34975:SF2">
    <property type="entry name" value="SPORE GERMINATION PROTEIN A2"/>
    <property type="match status" value="1"/>
</dbReference>